<name>A0ABD5YEC8_9EURY</name>
<comment type="caution">
    <text evidence="2">The sequence shown here is derived from an EMBL/GenBank/DDBJ whole genome shotgun (WGS) entry which is preliminary data.</text>
</comment>
<dbReference type="Proteomes" id="UP001596390">
    <property type="component" value="Unassembled WGS sequence"/>
</dbReference>
<keyword evidence="3" id="KW-1185">Reference proteome</keyword>
<evidence type="ECO:0000313" key="2">
    <source>
        <dbReference type="EMBL" id="MFC7185888.1"/>
    </source>
</evidence>
<sequence>MTPVGPGSGSGALKLTLFDTRPLPNGEPTDATVTVTVTITGGSVSPPTDSPRPDGAADSPLFEAYDPYMENTSQGSTVDLNTVQSGVNKSAMGWDKTAGIPNIIVVPVAEFTPPGEPVTITEECPDFDDYYAAEPRGDGAIHVDTGFAGWFNP</sequence>
<evidence type="ECO:0000256" key="1">
    <source>
        <dbReference type="SAM" id="MobiDB-lite"/>
    </source>
</evidence>
<dbReference type="AlphaFoldDB" id="A0ABD5YEC8"/>
<accession>A0ABD5YEC8</accession>
<evidence type="ECO:0000313" key="3">
    <source>
        <dbReference type="Proteomes" id="UP001596390"/>
    </source>
</evidence>
<dbReference type="RefSeq" id="WP_267662869.1">
    <property type="nucleotide sequence ID" value="NZ_JAODIX010000013.1"/>
</dbReference>
<proteinExistence type="predicted"/>
<dbReference type="EMBL" id="JBHSZZ010000013">
    <property type="protein sequence ID" value="MFC7185888.1"/>
    <property type="molecule type" value="Genomic_DNA"/>
</dbReference>
<reference evidence="2 3" key="1">
    <citation type="journal article" date="2019" name="Int. J. Syst. Evol. Microbiol.">
        <title>The Global Catalogue of Microorganisms (GCM) 10K type strain sequencing project: providing services to taxonomists for standard genome sequencing and annotation.</title>
        <authorList>
            <consortium name="The Broad Institute Genomics Platform"/>
            <consortium name="The Broad Institute Genome Sequencing Center for Infectious Disease"/>
            <person name="Wu L."/>
            <person name="Ma J."/>
        </authorList>
    </citation>
    <scope>NUCLEOTIDE SEQUENCE [LARGE SCALE GENOMIC DNA]</scope>
    <source>
        <strain evidence="2 3">Q85</strain>
    </source>
</reference>
<protein>
    <submittedName>
        <fullName evidence="2">Uncharacterized protein</fullName>
    </submittedName>
</protein>
<gene>
    <name evidence="2" type="ORF">ACFQMK_03090</name>
</gene>
<organism evidence="2 3">
    <name type="scientific">Halorubrum yunnanense</name>
    <dbReference type="NCBI Taxonomy" id="1526162"/>
    <lineage>
        <taxon>Archaea</taxon>
        <taxon>Methanobacteriati</taxon>
        <taxon>Methanobacteriota</taxon>
        <taxon>Stenosarchaea group</taxon>
        <taxon>Halobacteria</taxon>
        <taxon>Halobacteriales</taxon>
        <taxon>Haloferacaceae</taxon>
        <taxon>Halorubrum</taxon>
    </lineage>
</organism>
<feature type="region of interest" description="Disordered" evidence="1">
    <location>
        <begin position="40"/>
        <end position="59"/>
    </location>
</feature>